<dbReference type="CDD" id="cd13585">
    <property type="entry name" value="PBP2_TMBP_like"/>
    <property type="match status" value="1"/>
</dbReference>
<reference evidence="3" key="1">
    <citation type="journal article" date="2019" name="Int. J. Syst. Evol. Microbiol.">
        <title>The Global Catalogue of Microorganisms (GCM) 10K type strain sequencing project: providing services to taxonomists for standard genome sequencing and annotation.</title>
        <authorList>
            <consortium name="The Broad Institute Genomics Platform"/>
            <consortium name="The Broad Institute Genome Sequencing Center for Infectious Disease"/>
            <person name="Wu L."/>
            <person name="Ma J."/>
        </authorList>
    </citation>
    <scope>NUCLEOTIDE SEQUENCE [LARGE SCALE GENOMIC DNA]</scope>
    <source>
        <strain evidence="3">JCM 17810</strain>
    </source>
</reference>
<keyword evidence="1" id="KW-0732">Signal</keyword>
<comment type="caution">
    <text evidence="2">The sequence shown here is derived from an EMBL/GenBank/DDBJ whole genome shotgun (WGS) entry which is preliminary data.</text>
</comment>
<keyword evidence="3" id="KW-1185">Reference proteome</keyword>
<evidence type="ECO:0000313" key="3">
    <source>
        <dbReference type="Proteomes" id="UP001500622"/>
    </source>
</evidence>
<dbReference type="RefSeq" id="WP_345216977.1">
    <property type="nucleotide sequence ID" value="NZ_BAABGN010000012.1"/>
</dbReference>
<dbReference type="PANTHER" id="PTHR43649:SF11">
    <property type="entry name" value="ABC TRANSPORTER SUBSTRATE-BINDING PROTEIN YESO-RELATED"/>
    <property type="match status" value="1"/>
</dbReference>
<evidence type="ECO:0000256" key="1">
    <source>
        <dbReference type="SAM" id="SignalP"/>
    </source>
</evidence>
<name>A0ABP8LGV2_9MICO</name>
<evidence type="ECO:0000313" key="2">
    <source>
        <dbReference type="EMBL" id="GAA4428102.1"/>
    </source>
</evidence>
<dbReference type="EMBL" id="BAABGN010000012">
    <property type="protein sequence ID" value="GAA4428102.1"/>
    <property type="molecule type" value="Genomic_DNA"/>
</dbReference>
<dbReference type="Pfam" id="PF13416">
    <property type="entry name" value="SBP_bac_8"/>
    <property type="match status" value="1"/>
</dbReference>
<feature type="signal peptide" evidence="1">
    <location>
        <begin position="1"/>
        <end position="22"/>
    </location>
</feature>
<dbReference type="Proteomes" id="UP001500622">
    <property type="component" value="Unassembled WGS sequence"/>
</dbReference>
<feature type="chain" id="PRO_5046853871" evidence="1">
    <location>
        <begin position="23"/>
        <end position="443"/>
    </location>
</feature>
<dbReference type="PANTHER" id="PTHR43649">
    <property type="entry name" value="ARABINOSE-BINDING PROTEIN-RELATED"/>
    <property type="match status" value="1"/>
</dbReference>
<proteinExistence type="predicted"/>
<protein>
    <submittedName>
        <fullName evidence="2">Extracellular solute-binding protein</fullName>
    </submittedName>
</protein>
<dbReference type="InterPro" id="IPR050490">
    <property type="entry name" value="Bact_solute-bd_prot1"/>
</dbReference>
<dbReference type="InterPro" id="IPR006059">
    <property type="entry name" value="SBP"/>
</dbReference>
<dbReference type="SUPFAM" id="SSF53850">
    <property type="entry name" value="Periplasmic binding protein-like II"/>
    <property type="match status" value="1"/>
</dbReference>
<gene>
    <name evidence="2" type="ORF">GCM10023169_28840</name>
</gene>
<accession>A0ABP8LGV2</accession>
<organism evidence="2 3">
    <name type="scientific">Georgenia halophila</name>
    <dbReference type="NCBI Taxonomy" id="620889"/>
    <lineage>
        <taxon>Bacteria</taxon>
        <taxon>Bacillati</taxon>
        <taxon>Actinomycetota</taxon>
        <taxon>Actinomycetes</taxon>
        <taxon>Micrococcales</taxon>
        <taxon>Bogoriellaceae</taxon>
        <taxon>Georgenia</taxon>
    </lineage>
</organism>
<dbReference type="Gene3D" id="3.40.190.10">
    <property type="entry name" value="Periplasmic binding protein-like II"/>
    <property type="match status" value="2"/>
</dbReference>
<dbReference type="PROSITE" id="PS51257">
    <property type="entry name" value="PROKAR_LIPOPROTEIN"/>
    <property type="match status" value="1"/>
</dbReference>
<sequence>MTRSVRVRLAVTAGLAASLTLAACGQSENMGGQGGGDGGGGGGGGDGQVQLRYAWWGSGERQQINEQLIEMFEADHPNVDIVPSVADWGGYWDKLSTTVAGGDTPDIMMQEERYLREYGSRGVIADLSQHDIATDAIDPTILAGGQFDGGLYGVPTGVNVYSFLANPRVFEKAGVEMPDDKTWSWEEYQQLAAEIAENSPEGVYAMQDHGNNEAGFNVFARQHGQSLYTEDGELGYEDELLVEWWNVALNLQQEGAQPPASRSSELVNVGPEQSLMGQGDAAMSVWWSNSISPLESASGDELQLLRWPGESTEERPGMYYKPAMFVSMSATTDHPEEAAEFIDFMVDSVEAGEVILSDRGLAANLDVREATADMLPEPEQRAAAFLKDLEDEIVDGPPVPPVGSGEVQDILTRYNDEVLFGRMTPEEAAAKFREEVEAAIEVP</sequence>